<dbReference type="PANTHER" id="PTHR34374">
    <property type="entry name" value="LARGE RIBOSOMAL RNA SUBUNIT ACCUMULATION PROTEIN YCED HOMOLOG 1, CHLOROPLASTIC"/>
    <property type="match status" value="1"/>
</dbReference>
<dbReference type="AlphaFoldDB" id="A0A485M6R4"/>
<dbReference type="InterPro" id="IPR003772">
    <property type="entry name" value="YceD"/>
</dbReference>
<evidence type="ECO:0008006" key="2">
    <source>
        <dbReference type="Google" id="ProtNLM"/>
    </source>
</evidence>
<dbReference type="EMBL" id="CAADRN010000204">
    <property type="protein sequence ID" value="VFU15037.1"/>
    <property type="molecule type" value="Genomic_DNA"/>
</dbReference>
<proteinExistence type="predicted"/>
<sequence>MLQMDVAGLKRAVGETSCYELQAALTPLEVRGATVSFCGPVKVSLVVSNTGEGLLARGQVAGNLKLTCDRCLELFQYAFNLPFEETYRPVPGGEAASSGSGKNDAESVTFSGDILDITPEVLNNIILALPMKALCREDCPGLCPHCGRNLKAGQCDCESEKIDPRLSVLKDFFSREKK</sequence>
<reference evidence="1" key="1">
    <citation type="submission" date="2019-03" db="EMBL/GenBank/DDBJ databases">
        <authorList>
            <person name="Hao L."/>
        </authorList>
    </citation>
    <scope>NUCLEOTIDE SEQUENCE</scope>
</reference>
<dbReference type="PANTHER" id="PTHR34374:SF1">
    <property type="entry name" value="LARGE RIBOSOMAL RNA SUBUNIT ACCUMULATION PROTEIN YCED HOMOLOG 1, CHLOROPLASTIC"/>
    <property type="match status" value="1"/>
</dbReference>
<evidence type="ECO:0000313" key="1">
    <source>
        <dbReference type="EMBL" id="VFU15037.1"/>
    </source>
</evidence>
<accession>A0A485M6R4</accession>
<dbReference type="Pfam" id="PF02620">
    <property type="entry name" value="YceD"/>
    <property type="match status" value="1"/>
</dbReference>
<protein>
    <recommendedName>
        <fullName evidence="2">DUF177 domain-containing protein</fullName>
    </recommendedName>
</protein>
<organism evidence="1">
    <name type="scientific">anaerobic digester metagenome</name>
    <dbReference type="NCBI Taxonomy" id="1263854"/>
    <lineage>
        <taxon>unclassified sequences</taxon>
        <taxon>metagenomes</taxon>
        <taxon>ecological metagenomes</taxon>
    </lineage>
</organism>
<gene>
    <name evidence="1" type="ORF">SCFA_2820005</name>
</gene>
<name>A0A485M6R4_9ZZZZ</name>